<protein>
    <submittedName>
        <fullName evidence="1">Acyl-CoA thioesterase</fullName>
    </submittedName>
</protein>
<dbReference type="RefSeq" id="WP_129046704.1">
    <property type="nucleotide sequence ID" value="NZ_SDHX01000001.1"/>
</dbReference>
<reference evidence="1 2" key="1">
    <citation type="submission" date="2019-01" db="EMBL/GenBank/DDBJ databases">
        <title>Lacunisphaera sp. strain TWA-58.</title>
        <authorList>
            <person name="Chen W.-M."/>
        </authorList>
    </citation>
    <scope>NUCLEOTIDE SEQUENCE [LARGE SCALE GENOMIC DNA]</scope>
    <source>
        <strain evidence="1 2">TWA-58</strain>
    </source>
</reference>
<name>A0A4V1M6G7_9BACT</name>
<dbReference type="SUPFAM" id="SSF54637">
    <property type="entry name" value="Thioesterase/thiol ester dehydrase-isomerase"/>
    <property type="match status" value="1"/>
</dbReference>
<gene>
    <name evidence="1" type="ORF">ESB00_05425</name>
</gene>
<dbReference type="Gene3D" id="3.10.129.10">
    <property type="entry name" value="Hotdog Thioesterase"/>
    <property type="match status" value="1"/>
</dbReference>
<dbReference type="OrthoDB" id="21822at2"/>
<evidence type="ECO:0000313" key="2">
    <source>
        <dbReference type="Proteomes" id="UP000290218"/>
    </source>
</evidence>
<organism evidence="1 2">
    <name type="scientific">Oleiharenicola lentus</name>
    <dbReference type="NCBI Taxonomy" id="2508720"/>
    <lineage>
        <taxon>Bacteria</taxon>
        <taxon>Pseudomonadati</taxon>
        <taxon>Verrucomicrobiota</taxon>
        <taxon>Opitutia</taxon>
        <taxon>Opitutales</taxon>
        <taxon>Opitutaceae</taxon>
        <taxon>Oleiharenicola</taxon>
    </lineage>
</organism>
<dbReference type="EMBL" id="SDHX01000001">
    <property type="protein sequence ID" value="RXK55339.1"/>
    <property type="molecule type" value="Genomic_DNA"/>
</dbReference>
<dbReference type="Pfam" id="PF13279">
    <property type="entry name" value="4HBT_2"/>
    <property type="match status" value="1"/>
</dbReference>
<sequence>MIRPTFTLTRRVEFHETDAAGLMHFSNYYRWMEVCEHEWFRALGLESMTVGADGHARGWPRRESSCTHLRPLRCGDVVRICATIEEAGAAFLAYGFVFEKDRAGRWTEVAHGRMTTIHVRKDAAARMEAEPMPDSVRAALAPA</sequence>
<proteinExistence type="predicted"/>
<evidence type="ECO:0000313" key="1">
    <source>
        <dbReference type="EMBL" id="RXK55339.1"/>
    </source>
</evidence>
<comment type="caution">
    <text evidence="1">The sequence shown here is derived from an EMBL/GenBank/DDBJ whole genome shotgun (WGS) entry which is preliminary data.</text>
</comment>
<dbReference type="AlphaFoldDB" id="A0A4V1M6G7"/>
<keyword evidence="2" id="KW-1185">Reference proteome</keyword>
<accession>A0A4V1M6G7</accession>
<dbReference type="InterPro" id="IPR029069">
    <property type="entry name" value="HotDog_dom_sf"/>
</dbReference>
<dbReference type="Proteomes" id="UP000290218">
    <property type="component" value="Unassembled WGS sequence"/>
</dbReference>
<dbReference type="CDD" id="cd00586">
    <property type="entry name" value="4HBT"/>
    <property type="match status" value="1"/>
</dbReference>